<dbReference type="KEGG" id="goy:GLS_c21960"/>
<gene>
    <name evidence="2" type="ORF">GLS_c21960</name>
</gene>
<feature type="region of interest" description="Disordered" evidence="1">
    <location>
        <begin position="87"/>
        <end position="125"/>
    </location>
</feature>
<accession>A0A067Z762</accession>
<evidence type="ECO:0000313" key="3">
    <source>
        <dbReference type="Proteomes" id="UP000031656"/>
    </source>
</evidence>
<dbReference type="HOGENOM" id="CLU_1765442_0_0_5"/>
<proteinExistence type="predicted"/>
<protein>
    <submittedName>
        <fullName evidence="2">Uncharacterized protein</fullName>
    </submittedName>
</protein>
<dbReference type="AlphaFoldDB" id="A0A067Z762"/>
<evidence type="ECO:0000313" key="2">
    <source>
        <dbReference type="EMBL" id="AHK72067.1"/>
    </source>
</evidence>
<organism evidence="2 3">
    <name type="scientific">Gluconobacter oxydans DSM 3504</name>
    <dbReference type="NCBI Taxonomy" id="1288313"/>
    <lineage>
        <taxon>Bacteria</taxon>
        <taxon>Pseudomonadati</taxon>
        <taxon>Pseudomonadota</taxon>
        <taxon>Alphaproteobacteria</taxon>
        <taxon>Acetobacterales</taxon>
        <taxon>Acetobacteraceae</taxon>
        <taxon>Gluconobacter</taxon>
    </lineage>
</organism>
<evidence type="ECO:0000256" key="1">
    <source>
        <dbReference type="SAM" id="MobiDB-lite"/>
    </source>
</evidence>
<sequence length="151" mass="16761">MGLWENDQKTHYLDGSVRRSHDGVFPCRLYDDDDGCRGAYSCQLFLDDRLRHFRHRACLLYLHVQMIPDHFRFAQALLRRHEKRQGPVGALPFRSGTERDQYGPGPYPGATVPGGGGGGATGTPGCTTPLLAVTTPAMRPVARAVSRNWLP</sequence>
<dbReference type="Proteomes" id="UP000031656">
    <property type="component" value="Chromosome"/>
</dbReference>
<dbReference type="EMBL" id="CP004373">
    <property type="protein sequence ID" value="AHK72067.1"/>
    <property type="molecule type" value="Genomic_DNA"/>
</dbReference>
<reference evidence="2 3" key="1">
    <citation type="journal article" date="2015" name="Appl. Microbiol. Biotechnol.">
        <title>The consequence of an additional NADH dehydrogenase paralog on the growth of Gluconobacter oxydans DSM3504.</title>
        <authorList>
            <person name="Kostner D."/>
            <person name="Luchterhand B."/>
            <person name="Junker A."/>
            <person name="Volland S."/>
            <person name="Daniel R."/>
            <person name="Buchs J."/>
            <person name="Liebl W."/>
            <person name="Ehrenreich A."/>
        </authorList>
    </citation>
    <scope>NUCLEOTIDE SEQUENCE [LARGE SCALE GENOMIC DNA]</scope>
    <source>
        <strain evidence="2">DSM 3504</strain>
    </source>
</reference>
<name>A0A067Z762_GLUOY</name>
<feature type="compositionally biased region" description="Gly residues" evidence="1">
    <location>
        <begin position="112"/>
        <end position="122"/>
    </location>
</feature>